<dbReference type="InterPro" id="IPR027417">
    <property type="entry name" value="P-loop_NTPase"/>
</dbReference>
<proteinExistence type="predicted"/>
<name>A0A1B7MX26_9AGAM</name>
<dbReference type="EMBL" id="KV448369">
    <property type="protein sequence ID" value="OAX37155.1"/>
    <property type="molecule type" value="Genomic_DNA"/>
</dbReference>
<dbReference type="OrthoDB" id="2690632at2759"/>
<keyword evidence="2" id="KW-1185">Reference proteome</keyword>
<reference evidence="1 2" key="1">
    <citation type="submission" date="2016-06" db="EMBL/GenBank/DDBJ databases">
        <title>Comparative genomics of the ectomycorrhizal sister species Rhizopogon vinicolor and Rhizopogon vesiculosus (Basidiomycota: Boletales) reveals a divergence of the mating type B locus.</title>
        <authorList>
            <consortium name="DOE Joint Genome Institute"/>
            <person name="Mujic A.B."/>
            <person name="Kuo A."/>
            <person name="Tritt A."/>
            <person name="Lipzen A."/>
            <person name="Chen C."/>
            <person name="Johnson J."/>
            <person name="Sharma A."/>
            <person name="Barry K."/>
            <person name="Grigoriev I.V."/>
            <person name="Spatafora J.W."/>
        </authorList>
    </citation>
    <scope>NUCLEOTIDE SEQUENCE [LARGE SCALE GENOMIC DNA]</scope>
    <source>
        <strain evidence="1 2">AM-OR11-026</strain>
    </source>
</reference>
<dbReference type="STRING" id="1314800.A0A1B7MX26"/>
<dbReference type="AlphaFoldDB" id="A0A1B7MX26"/>
<evidence type="ECO:0000313" key="1">
    <source>
        <dbReference type="EMBL" id="OAX37155.1"/>
    </source>
</evidence>
<sequence>MDYDVASVPPMSLPALDALQNLPTDFTSALDTLQRQNIIDTFSRVDFLTKGTIQPKLSQFKCFVSLLASSQVVVKAATDASKTLATMLPLFLSPNKMAITVMPLKLRTIVTLQVNEFLQFGISSIAINHDSPHDKTLWNVREHSAD</sequence>
<dbReference type="Gene3D" id="3.40.50.300">
    <property type="entry name" value="P-loop containing nucleotide triphosphate hydrolases"/>
    <property type="match status" value="1"/>
</dbReference>
<evidence type="ECO:0000313" key="2">
    <source>
        <dbReference type="Proteomes" id="UP000092154"/>
    </source>
</evidence>
<accession>A0A1B7MX26</accession>
<dbReference type="Proteomes" id="UP000092154">
    <property type="component" value="Unassembled WGS sequence"/>
</dbReference>
<protein>
    <submittedName>
        <fullName evidence="1">Uncharacterized protein</fullName>
    </submittedName>
</protein>
<gene>
    <name evidence="1" type="ORF">K503DRAFT_743176</name>
</gene>
<organism evidence="1 2">
    <name type="scientific">Rhizopogon vinicolor AM-OR11-026</name>
    <dbReference type="NCBI Taxonomy" id="1314800"/>
    <lineage>
        <taxon>Eukaryota</taxon>
        <taxon>Fungi</taxon>
        <taxon>Dikarya</taxon>
        <taxon>Basidiomycota</taxon>
        <taxon>Agaricomycotina</taxon>
        <taxon>Agaricomycetes</taxon>
        <taxon>Agaricomycetidae</taxon>
        <taxon>Boletales</taxon>
        <taxon>Suillineae</taxon>
        <taxon>Rhizopogonaceae</taxon>
        <taxon>Rhizopogon</taxon>
    </lineage>
</organism>
<dbReference type="InParanoid" id="A0A1B7MX26"/>